<dbReference type="KEGG" id="sbf:JCM31447_30510"/>
<dbReference type="InterPro" id="IPR038536">
    <property type="entry name" value="Alkyl/aryl-sulf_dimr_sf"/>
</dbReference>
<accession>A0A4P2VQB9</accession>
<gene>
    <name evidence="7" type="ORF">JCM31447_30510</name>
</gene>
<dbReference type="Pfam" id="PF00753">
    <property type="entry name" value="Lactamase_B"/>
    <property type="match status" value="1"/>
</dbReference>
<dbReference type="Gene3D" id="3.30.1050.10">
    <property type="entry name" value="SCP2 sterol-binding domain"/>
    <property type="match status" value="1"/>
</dbReference>
<dbReference type="InterPro" id="IPR036866">
    <property type="entry name" value="RibonucZ/Hydroxyglut_hydro"/>
</dbReference>
<dbReference type="InterPro" id="IPR029228">
    <property type="entry name" value="Alkyl_sulf_dimr"/>
</dbReference>
<dbReference type="InterPro" id="IPR044097">
    <property type="entry name" value="Bds1/SdsA1_MBL-fold"/>
</dbReference>
<evidence type="ECO:0000256" key="5">
    <source>
        <dbReference type="SAM" id="Phobius"/>
    </source>
</evidence>
<organism evidence="7 8">
    <name type="scientific">Fluviispira sanaruensis</name>
    <dbReference type="NCBI Taxonomy" id="2493639"/>
    <lineage>
        <taxon>Bacteria</taxon>
        <taxon>Pseudomonadati</taxon>
        <taxon>Bdellovibrionota</taxon>
        <taxon>Oligoflexia</taxon>
        <taxon>Silvanigrellales</taxon>
        <taxon>Silvanigrellaceae</taxon>
        <taxon>Fluviispira</taxon>
    </lineage>
</organism>
<evidence type="ECO:0000259" key="6">
    <source>
        <dbReference type="SMART" id="SM00849"/>
    </source>
</evidence>
<dbReference type="InterPro" id="IPR001279">
    <property type="entry name" value="Metallo-B-lactamas"/>
</dbReference>
<protein>
    <submittedName>
        <fullName evidence="7">Alkyl/aryl-sulfatase</fullName>
    </submittedName>
</protein>
<keyword evidence="8" id="KW-1185">Reference proteome</keyword>
<evidence type="ECO:0000256" key="2">
    <source>
        <dbReference type="ARBA" id="ARBA00022801"/>
    </source>
</evidence>
<evidence type="ECO:0000313" key="7">
    <source>
        <dbReference type="EMBL" id="BBH54580.1"/>
    </source>
</evidence>
<keyword evidence="5" id="KW-0472">Membrane</keyword>
<dbReference type="FunFam" id="3.60.15.30:FF:000001">
    <property type="entry name" value="Alkyl/aryl-sulfatase BDS1"/>
    <property type="match status" value="1"/>
</dbReference>
<dbReference type="RefSeq" id="WP_130612583.1">
    <property type="nucleotide sequence ID" value="NZ_AP019368.1"/>
</dbReference>
<evidence type="ECO:0000256" key="4">
    <source>
        <dbReference type="ARBA" id="ARBA00033751"/>
    </source>
</evidence>
<keyword evidence="5" id="KW-0812">Transmembrane</keyword>
<dbReference type="OrthoDB" id="9815874at2"/>
<dbReference type="SUPFAM" id="SSF55718">
    <property type="entry name" value="SCP-like"/>
    <property type="match status" value="1"/>
</dbReference>
<dbReference type="PANTHER" id="PTHR43223">
    <property type="entry name" value="ALKYL/ARYL-SULFATASE"/>
    <property type="match status" value="1"/>
</dbReference>
<dbReference type="Proteomes" id="UP000291236">
    <property type="component" value="Chromosome"/>
</dbReference>
<dbReference type="InterPro" id="IPR036527">
    <property type="entry name" value="SCP2_sterol-bd_dom_sf"/>
</dbReference>
<comment type="similarity">
    <text evidence="4">Belongs to the metallo-beta-lactamase superfamily. Type III sulfatase family.</text>
</comment>
<evidence type="ECO:0000256" key="1">
    <source>
        <dbReference type="ARBA" id="ARBA00022723"/>
    </source>
</evidence>
<dbReference type="SUPFAM" id="SSF56281">
    <property type="entry name" value="Metallo-hydrolase/oxidoreductase"/>
    <property type="match status" value="1"/>
</dbReference>
<dbReference type="InterPro" id="IPR029229">
    <property type="entry name" value="Alkyl_sulf_C"/>
</dbReference>
<dbReference type="Pfam" id="PF14863">
    <property type="entry name" value="Alkyl_sulf_dimr"/>
    <property type="match status" value="1"/>
</dbReference>
<feature type="domain" description="Metallo-beta-lactamase" evidence="6">
    <location>
        <begin position="145"/>
        <end position="367"/>
    </location>
</feature>
<dbReference type="InterPro" id="IPR052195">
    <property type="entry name" value="Bact_Alkyl/Aryl-Sulfatase"/>
</dbReference>
<dbReference type="GO" id="GO:0030288">
    <property type="term" value="C:outer membrane-bounded periplasmic space"/>
    <property type="evidence" value="ECO:0007669"/>
    <property type="project" value="TreeGrafter"/>
</dbReference>
<keyword evidence="5" id="KW-1133">Transmembrane helix</keyword>
<reference evidence="7 8" key="1">
    <citation type="submission" date="2018-12" db="EMBL/GenBank/DDBJ databases">
        <title>Rubrispira sanarue gen. nov., sp., nov., a member of the order Silvanigrellales, isolated from a brackish lake in Hamamatsu Japan.</title>
        <authorList>
            <person name="Maejima Y."/>
            <person name="Iino T."/>
            <person name="Muraguchi Y."/>
            <person name="Fukuda K."/>
            <person name="Nojiri H."/>
            <person name="Ohkuma M."/>
            <person name="Moriuchi R."/>
            <person name="Dohra H."/>
            <person name="Kimbara K."/>
            <person name="Shintani M."/>
        </authorList>
    </citation>
    <scope>NUCLEOTIDE SEQUENCE [LARGE SCALE GENOMIC DNA]</scope>
    <source>
        <strain evidence="7 8">RF1110005</strain>
    </source>
</reference>
<name>A0A4P2VQB9_FLUSA</name>
<evidence type="ECO:0000313" key="8">
    <source>
        <dbReference type="Proteomes" id="UP000291236"/>
    </source>
</evidence>
<feature type="transmembrane region" description="Helical" evidence="5">
    <location>
        <begin position="12"/>
        <end position="33"/>
    </location>
</feature>
<dbReference type="GO" id="GO:0018741">
    <property type="term" value="F:linear primary-alkylsulfatase activity"/>
    <property type="evidence" value="ECO:0007669"/>
    <property type="project" value="InterPro"/>
</dbReference>
<sequence>MPIKKKLINQLIFFLISLFTIIVCDLFKCSFALGSEIINQNDKSSKEPSKHTIALYEKYRKELPFADKRDYEEAKRGFIAAPKFKQVRSDKGHLIWDMESYSFLLNHKQYPSIHPSLQRQAELNMAYGLYEVIPKKIYQVRGFDISNITFIKSKTGWIVFDPLISSEMSKLALNLVNQNLGTFPIKAVIYSHSHGDHFGGIHGIVSEEDVNSGKIQIIAPKGFMEEAISENVYAGNAMNRRLYYQYGILLPRNPYGHVDQAIGKNLSTGTMGLIPPTVSIKKDYETMEIDGVKMIFQNTPGTEAPSEMNTYFPDMKAFWAAENITSTIHNIYTLRGALVRDALKWSKHINDSLYHFGKNSEVMFSSHSWPRWGNERIQEVMRAQRDTYANLNNSVLHLANKGVTINEIHNIYKLPTILQKQWAAHSYHGSEGHNSRAVINRYLGYWDSNPATLIPLSPNESAPLYVEMMGGSEKIIAKAIKLNDEGKYMHSIEILNKLVFAEPNHQRAKELLADVFEQIGYQKESTSLRNSFLAGAYELRHGIPKGNTPKSFGPKMVSAMSTELWLDYIGIRLGLNLPENIHFSINLFTPDNGEKFAIEFSNATLTNIKGFHAEKPDLAVTINRSDLENVMLYKTNLKSLEKERKVKIKGNRKVFEQLISMITEFNSSYEILPGTS</sequence>
<dbReference type="Gene3D" id="3.60.15.30">
    <property type="entry name" value="Metallo-beta-lactamase domain"/>
    <property type="match status" value="1"/>
</dbReference>
<dbReference type="GO" id="GO:0046872">
    <property type="term" value="F:metal ion binding"/>
    <property type="evidence" value="ECO:0007669"/>
    <property type="project" value="UniProtKB-KW"/>
</dbReference>
<dbReference type="Gene3D" id="1.25.40.880">
    <property type="entry name" value="Alkyl sulfatase, dimerisation domain"/>
    <property type="match status" value="1"/>
</dbReference>
<dbReference type="AlphaFoldDB" id="A0A4P2VQB9"/>
<keyword evidence="1" id="KW-0479">Metal-binding</keyword>
<keyword evidence="3" id="KW-0862">Zinc</keyword>
<dbReference type="GO" id="GO:0018909">
    <property type="term" value="P:dodecyl sulfate metabolic process"/>
    <property type="evidence" value="ECO:0007669"/>
    <property type="project" value="InterPro"/>
</dbReference>
<dbReference type="Pfam" id="PF14864">
    <property type="entry name" value="Alkyl_sulf_C"/>
    <property type="match status" value="1"/>
</dbReference>
<keyword evidence="2" id="KW-0378">Hydrolase</keyword>
<dbReference type="GO" id="GO:0046983">
    <property type="term" value="F:protein dimerization activity"/>
    <property type="evidence" value="ECO:0007669"/>
    <property type="project" value="InterPro"/>
</dbReference>
<dbReference type="EMBL" id="AP019368">
    <property type="protein sequence ID" value="BBH54580.1"/>
    <property type="molecule type" value="Genomic_DNA"/>
</dbReference>
<dbReference type="SMART" id="SM00849">
    <property type="entry name" value="Lactamase_B"/>
    <property type="match status" value="1"/>
</dbReference>
<dbReference type="PANTHER" id="PTHR43223:SF1">
    <property type="entry name" value="ALKYL_ARYL-SULFATASE BDS1"/>
    <property type="match status" value="1"/>
</dbReference>
<dbReference type="CDD" id="cd07710">
    <property type="entry name" value="arylsulfatase_Sdsa1-like_MBL-fold"/>
    <property type="match status" value="1"/>
</dbReference>
<evidence type="ECO:0000256" key="3">
    <source>
        <dbReference type="ARBA" id="ARBA00022833"/>
    </source>
</evidence>
<proteinExistence type="inferred from homology"/>